<comment type="similarity">
    <text evidence="2">Belongs to the major facilitator superfamily. Monocarboxylate porter (TC 2.A.1.13) family.</text>
</comment>
<evidence type="ECO:0000259" key="4">
    <source>
        <dbReference type="PROSITE" id="PS50850"/>
    </source>
</evidence>
<dbReference type="InterPro" id="IPR011701">
    <property type="entry name" value="MFS"/>
</dbReference>
<dbReference type="InterPro" id="IPR020846">
    <property type="entry name" value="MFS_dom"/>
</dbReference>
<dbReference type="GO" id="GO:0016020">
    <property type="term" value="C:membrane"/>
    <property type="evidence" value="ECO:0007669"/>
    <property type="project" value="UniProtKB-SubCell"/>
</dbReference>
<dbReference type="AlphaFoldDB" id="A0A2P2SXE9"/>
<dbReference type="RefSeq" id="XP_059320074.1">
    <property type="nucleotide sequence ID" value="XM_059463298.1"/>
</dbReference>
<keyword evidence="3" id="KW-0812">Transmembrane</keyword>
<dbReference type="InterPro" id="IPR036259">
    <property type="entry name" value="MFS_trans_sf"/>
</dbReference>
<evidence type="ECO:0000256" key="3">
    <source>
        <dbReference type="SAM" id="Phobius"/>
    </source>
</evidence>
<feature type="transmembrane region" description="Helical" evidence="3">
    <location>
        <begin position="199"/>
        <end position="219"/>
    </location>
</feature>
<name>A0A2P2SXE9_9PEZI</name>
<dbReference type="EMBL" id="KV460207">
    <property type="protein sequence ID" value="OBU00933.2"/>
    <property type="molecule type" value="Genomic_DNA"/>
</dbReference>
<dbReference type="Proteomes" id="UP000091956">
    <property type="component" value="Unassembled WGS sequence"/>
</dbReference>
<feature type="transmembrane region" description="Helical" evidence="3">
    <location>
        <begin position="399"/>
        <end position="419"/>
    </location>
</feature>
<reference evidence="6" key="2">
    <citation type="journal article" date="2018" name="Nat. Commun.">
        <title>Extreme sensitivity to ultraviolet light in the fungal pathogen causing white-nose syndrome of bats.</title>
        <authorList>
            <person name="Palmer J.M."/>
            <person name="Drees K.P."/>
            <person name="Foster J.T."/>
            <person name="Lindner D.L."/>
        </authorList>
    </citation>
    <scope>NUCLEOTIDE SEQUENCE [LARGE SCALE GENOMIC DNA]</scope>
    <source>
        <strain evidence="6">UAMH 10579</strain>
    </source>
</reference>
<reference evidence="5 6" key="1">
    <citation type="submission" date="2016-03" db="EMBL/GenBank/DDBJ databases">
        <title>Comparative genomics of Pseudogymnoascus destructans, the fungus causing white-nose syndrome of bats.</title>
        <authorList>
            <person name="Palmer J.M."/>
            <person name="Drees K.P."/>
            <person name="Foster J.T."/>
            <person name="Lindner D.L."/>
        </authorList>
    </citation>
    <scope>NUCLEOTIDE SEQUENCE [LARGE SCALE GENOMIC DNA]</scope>
    <source>
        <strain evidence="5 6">UAMH 10579</strain>
    </source>
</reference>
<feature type="transmembrane region" description="Helical" evidence="3">
    <location>
        <begin position="431"/>
        <end position="452"/>
    </location>
</feature>
<keyword evidence="3" id="KW-1133">Transmembrane helix</keyword>
<evidence type="ECO:0000256" key="1">
    <source>
        <dbReference type="ARBA" id="ARBA00004141"/>
    </source>
</evidence>
<dbReference type="PANTHER" id="PTHR11360">
    <property type="entry name" value="MONOCARBOXYLATE TRANSPORTER"/>
    <property type="match status" value="1"/>
</dbReference>
<evidence type="ECO:0000313" key="5">
    <source>
        <dbReference type="EMBL" id="OBU00933.2"/>
    </source>
</evidence>
<dbReference type="Gene3D" id="1.20.1250.20">
    <property type="entry name" value="MFS general substrate transporter like domains"/>
    <property type="match status" value="1"/>
</dbReference>
<dbReference type="InterPro" id="IPR050327">
    <property type="entry name" value="Proton-linked_MCT"/>
</dbReference>
<dbReference type="PANTHER" id="PTHR11360:SF230">
    <property type="entry name" value="MONOCARBOXYLATE TRANSPORTER, PUTATIVE (AFU_ORTHOLOGUE AFUA_2G12790)-RELATED"/>
    <property type="match status" value="1"/>
</dbReference>
<feature type="transmembrane region" description="Helical" evidence="3">
    <location>
        <begin position="272"/>
        <end position="296"/>
    </location>
</feature>
<feature type="transmembrane region" description="Helical" evidence="3">
    <location>
        <begin position="116"/>
        <end position="135"/>
    </location>
</feature>
<feature type="transmembrane region" description="Helical" evidence="3">
    <location>
        <begin position="165"/>
        <end position="187"/>
    </location>
</feature>
<accession>A0A2P2SXE9</accession>
<feature type="transmembrane region" description="Helical" evidence="3">
    <location>
        <begin position="339"/>
        <end position="358"/>
    </location>
</feature>
<gene>
    <name evidence="5" type="ORF">VE01_00753</name>
</gene>
<feature type="domain" description="Major facilitator superfamily (MFS) profile" evidence="4">
    <location>
        <begin position="72"/>
        <end position="452"/>
    </location>
</feature>
<feature type="transmembrane region" description="Helical" evidence="3">
    <location>
        <begin position="364"/>
        <end position="387"/>
    </location>
</feature>
<organism evidence="5 6">
    <name type="scientific">Pseudogymnoascus verrucosus</name>
    <dbReference type="NCBI Taxonomy" id="342668"/>
    <lineage>
        <taxon>Eukaryota</taxon>
        <taxon>Fungi</taxon>
        <taxon>Dikarya</taxon>
        <taxon>Ascomycota</taxon>
        <taxon>Pezizomycotina</taxon>
        <taxon>Leotiomycetes</taxon>
        <taxon>Thelebolales</taxon>
        <taxon>Thelebolaceae</taxon>
        <taxon>Pseudogymnoascus</taxon>
    </lineage>
</organism>
<dbReference type="Pfam" id="PF07690">
    <property type="entry name" value="MFS_1"/>
    <property type="match status" value="1"/>
</dbReference>
<dbReference type="SUPFAM" id="SSF103473">
    <property type="entry name" value="MFS general substrate transporter"/>
    <property type="match status" value="1"/>
</dbReference>
<sequence length="463" mass="50357">MITLATSAPPSDEEKIQRELPQAQNATIPQTRPAILSEFTAALNDEEEFQLELQQSQPRSIALSFPEGGLSAWLVVFSGFCLIAATFGLGSCIGLFQSYWQSHQLSTYSSRDIGWISSTQIFLTLFLGVQIGPLFDRYGPRWLTFAGSVGCVAYLLILGECTKYWHFFLCFGVLGGISCAILTTVALSVVSHWFEARRGLATGVAFMGTSLGGIMFPLALNPILERLSWAWAMRLLSLIVFVFVVFGNIFIKGRLPTGKQGGVISLKCFRDLRFAWATVGIACFEFVLYTAIGLLPTFALEQGFGHQASFNAIAVFNAGSGLGRYTAGLVADYYGRFNCMALFVLISIFATFALWLPVGHNVALFYVMVSIFGFGSGSVISLAPVCIGDLCKVSEYGQWYGTSYSAVAFATLISIPIAAELQSAAGTTAYVAFSGGILVLALLSILIARWACLDYKWIWKAKI</sequence>
<dbReference type="GO" id="GO:0022857">
    <property type="term" value="F:transmembrane transporter activity"/>
    <property type="evidence" value="ECO:0007669"/>
    <property type="project" value="InterPro"/>
</dbReference>
<keyword evidence="6" id="KW-1185">Reference proteome</keyword>
<dbReference type="PROSITE" id="PS50850">
    <property type="entry name" value="MFS"/>
    <property type="match status" value="1"/>
</dbReference>
<proteinExistence type="inferred from homology"/>
<feature type="transmembrane region" description="Helical" evidence="3">
    <location>
        <begin position="142"/>
        <end position="159"/>
    </location>
</feature>
<feature type="transmembrane region" description="Helical" evidence="3">
    <location>
        <begin position="231"/>
        <end position="251"/>
    </location>
</feature>
<feature type="transmembrane region" description="Helical" evidence="3">
    <location>
        <begin position="72"/>
        <end position="96"/>
    </location>
</feature>
<evidence type="ECO:0000313" key="6">
    <source>
        <dbReference type="Proteomes" id="UP000091956"/>
    </source>
</evidence>
<protein>
    <recommendedName>
        <fullName evidence="4">Major facilitator superfamily (MFS) profile domain-containing protein</fullName>
    </recommendedName>
</protein>
<comment type="subcellular location">
    <subcellularLocation>
        <location evidence="1">Membrane</location>
        <topology evidence="1">Multi-pass membrane protein</topology>
    </subcellularLocation>
</comment>
<feature type="transmembrane region" description="Helical" evidence="3">
    <location>
        <begin position="308"/>
        <end position="327"/>
    </location>
</feature>
<keyword evidence="3" id="KW-0472">Membrane</keyword>
<evidence type="ECO:0000256" key="2">
    <source>
        <dbReference type="ARBA" id="ARBA00006727"/>
    </source>
</evidence>
<dbReference type="GeneID" id="28834139"/>